<name>A0ABZ0RGR9_9BACT</name>
<proteinExistence type="predicted"/>
<dbReference type="Proteomes" id="UP001324993">
    <property type="component" value="Chromosome"/>
</dbReference>
<reference evidence="2 3" key="1">
    <citation type="submission" date="2023-11" db="EMBL/GenBank/DDBJ databases">
        <title>Coraliomargarita sp. nov., isolated from marine algae.</title>
        <authorList>
            <person name="Lee J.K."/>
            <person name="Baek J.H."/>
            <person name="Kim J.M."/>
            <person name="Choi D.G."/>
            <person name="Jeon C.O."/>
        </authorList>
    </citation>
    <scope>NUCLEOTIDE SEQUENCE [LARGE SCALE GENOMIC DNA]</scope>
    <source>
        <strain evidence="2 3">J2-16</strain>
    </source>
</reference>
<gene>
    <name evidence="2" type="ORF">SH580_18270</name>
</gene>
<feature type="signal peptide" evidence="1">
    <location>
        <begin position="1"/>
        <end position="25"/>
    </location>
</feature>
<dbReference type="Gene3D" id="2.60.120.260">
    <property type="entry name" value="Galactose-binding domain-like"/>
    <property type="match status" value="1"/>
</dbReference>
<keyword evidence="1" id="KW-0732">Signal</keyword>
<keyword evidence="3" id="KW-1185">Reference proteome</keyword>
<evidence type="ECO:0000313" key="3">
    <source>
        <dbReference type="Proteomes" id="UP001324993"/>
    </source>
</evidence>
<accession>A0ABZ0RGR9</accession>
<dbReference type="RefSeq" id="WP_319832259.1">
    <property type="nucleotide sequence ID" value="NZ_CP138858.1"/>
</dbReference>
<protein>
    <recommendedName>
        <fullName evidence="4">DUF642 domain-containing protein</fullName>
    </recommendedName>
</protein>
<dbReference type="EMBL" id="CP138858">
    <property type="protein sequence ID" value="WPJ95370.1"/>
    <property type="molecule type" value="Genomic_DNA"/>
</dbReference>
<evidence type="ECO:0000256" key="1">
    <source>
        <dbReference type="SAM" id="SignalP"/>
    </source>
</evidence>
<evidence type="ECO:0008006" key="4">
    <source>
        <dbReference type="Google" id="ProtNLM"/>
    </source>
</evidence>
<organism evidence="2 3">
    <name type="scientific">Coraliomargarita algicola</name>
    <dbReference type="NCBI Taxonomy" id="3092156"/>
    <lineage>
        <taxon>Bacteria</taxon>
        <taxon>Pseudomonadati</taxon>
        <taxon>Verrucomicrobiota</taxon>
        <taxon>Opitutia</taxon>
        <taxon>Puniceicoccales</taxon>
        <taxon>Coraliomargaritaceae</taxon>
        <taxon>Coraliomargarita</taxon>
    </lineage>
</organism>
<evidence type="ECO:0000313" key="2">
    <source>
        <dbReference type="EMBL" id="WPJ95370.1"/>
    </source>
</evidence>
<feature type="chain" id="PRO_5045545178" description="DUF642 domain-containing protein" evidence="1">
    <location>
        <begin position="26"/>
        <end position="156"/>
    </location>
</feature>
<sequence>MKKTLPKSLAILLPALPLLSLTVNAQSVVFNGSFEFANAAQAAGTETPTTGGTFGWTVDNSTVLPSESVGDGNFFNQEASDGSYLLNMNVNGSYAEQTLTLVEGTTYNVSFDWNLGVNGANTSSATMSVLLGGGMCSPQIQLTKLLITNGTANPSP</sequence>